<name>A0AAP0BWL3_9ASPA</name>
<comment type="caution">
    <text evidence="2">The sequence shown here is derived from an EMBL/GenBank/DDBJ whole genome shotgun (WGS) entry which is preliminary data.</text>
</comment>
<evidence type="ECO:0000313" key="2">
    <source>
        <dbReference type="EMBL" id="KAK8951915.1"/>
    </source>
</evidence>
<evidence type="ECO:0000256" key="1">
    <source>
        <dbReference type="SAM" id="MobiDB-lite"/>
    </source>
</evidence>
<feature type="compositionally biased region" description="Polar residues" evidence="1">
    <location>
        <begin position="78"/>
        <end position="91"/>
    </location>
</feature>
<dbReference type="AlphaFoldDB" id="A0AAP0BWL3"/>
<gene>
    <name evidence="2" type="ORF">KSP39_PZI003066</name>
</gene>
<sequence>MNRTFTCYMEYYDHYNHEQKPLQARRGQDQRKLRRDKPSSEESSKLNKIRQQNKHRSSENRCIDLLLRNYQRDPPKTINMSSCLHLKSNNSRGKREL</sequence>
<accession>A0AAP0BWL3</accession>
<proteinExistence type="predicted"/>
<evidence type="ECO:0000313" key="3">
    <source>
        <dbReference type="Proteomes" id="UP001418222"/>
    </source>
</evidence>
<dbReference type="EMBL" id="JBBWWQ010000003">
    <property type="protein sequence ID" value="KAK8951915.1"/>
    <property type="molecule type" value="Genomic_DNA"/>
</dbReference>
<keyword evidence="3" id="KW-1185">Reference proteome</keyword>
<feature type="compositionally biased region" description="Basic and acidic residues" evidence="1">
    <location>
        <begin position="19"/>
        <end position="45"/>
    </location>
</feature>
<feature type="region of interest" description="Disordered" evidence="1">
    <location>
        <begin position="74"/>
        <end position="97"/>
    </location>
</feature>
<dbReference type="Proteomes" id="UP001418222">
    <property type="component" value="Unassembled WGS sequence"/>
</dbReference>
<feature type="region of interest" description="Disordered" evidence="1">
    <location>
        <begin position="19"/>
        <end position="60"/>
    </location>
</feature>
<protein>
    <submittedName>
        <fullName evidence="2">Uncharacterized protein</fullName>
    </submittedName>
</protein>
<organism evidence="2 3">
    <name type="scientific">Platanthera zijinensis</name>
    <dbReference type="NCBI Taxonomy" id="2320716"/>
    <lineage>
        <taxon>Eukaryota</taxon>
        <taxon>Viridiplantae</taxon>
        <taxon>Streptophyta</taxon>
        <taxon>Embryophyta</taxon>
        <taxon>Tracheophyta</taxon>
        <taxon>Spermatophyta</taxon>
        <taxon>Magnoliopsida</taxon>
        <taxon>Liliopsida</taxon>
        <taxon>Asparagales</taxon>
        <taxon>Orchidaceae</taxon>
        <taxon>Orchidoideae</taxon>
        <taxon>Orchideae</taxon>
        <taxon>Orchidinae</taxon>
        <taxon>Platanthera</taxon>
    </lineage>
</organism>
<reference evidence="2 3" key="1">
    <citation type="journal article" date="2022" name="Nat. Plants">
        <title>Genomes of leafy and leafless Platanthera orchids illuminate the evolution of mycoheterotrophy.</title>
        <authorList>
            <person name="Li M.H."/>
            <person name="Liu K.W."/>
            <person name="Li Z."/>
            <person name="Lu H.C."/>
            <person name="Ye Q.L."/>
            <person name="Zhang D."/>
            <person name="Wang J.Y."/>
            <person name="Li Y.F."/>
            <person name="Zhong Z.M."/>
            <person name="Liu X."/>
            <person name="Yu X."/>
            <person name="Liu D.K."/>
            <person name="Tu X.D."/>
            <person name="Liu B."/>
            <person name="Hao Y."/>
            <person name="Liao X.Y."/>
            <person name="Jiang Y.T."/>
            <person name="Sun W.H."/>
            <person name="Chen J."/>
            <person name="Chen Y.Q."/>
            <person name="Ai Y."/>
            <person name="Zhai J.W."/>
            <person name="Wu S.S."/>
            <person name="Zhou Z."/>
            <person name="Hsiao Y.Y."/>
            <person name="Wu W.L."/>
            <person name="Chen Y.Y."/>
            <person name="Lin Y.F."/>
            <person name="Hsu J.L."/>
            <person name="Li C.Y."/>
            <person name="Wang Z.W."/>
            <person name="Zhao X."/>
            <person name="Zhong W.Y."/>
            <person name="Ma X.K."/>
            <person name="Ma L."/>
            <person name="Huang J."/>
            <person name="Chen G.Z."/>
            <person name="Huang M.Z."/>
            <person name="Huang L."/>
            <person name="Peng D.H."/>
            <person name="Luo Y.B."/>
            <person name="Zou S.Q."/>
            <person name="Chen S.P."/>
            <person name="Lan S."/>
            <person name="Tsai W.C."/>
            <person name="Van de Peer Y."/>
            <person name="Liu Z.J."/>
        </authorList>
    </citation>
    <scope>NUCLEOTIDE SEQUENCE [LARGE SCALE GENOMIC DNA]</scope>
    <source>
        <strain evidence="2">Lor287</strain>
    </source>
</reference>